<sequence length="198" mass="23112">MKRSLIGLLGLMQLVLWSLPVKAEVQPYPHHLARITLTEEWVIKQDKDVVGLAVDGSEMHHFLQQQIEEQSIFFLSIELPWTLVPVRILVADYQHVSEDGENYYVPMDRAEYFLPDLSDFEQGFNRKRMLRSSESTQYQGYYQAFKLHCFSGICSYQLRLVPPKPERAAATYKTVYPLLEGSYVTDPDFRLLEVIYED</sequence>
<evidence type="ECO:0000313" key="2">
    <source>
        <dbReference type="Proteomes" id="UP001139488"/>
    </source>
</evidence>
<evidence type="ECO:0000313" key="1">
    <source>
        <dbReference type="EMBL" id="MCJ2378197.1"/>
    </source>
</evidence>
<gene>
    <name evidence="1" type="ORF">LNL84_15370</name>
</gene>
<dbReference type="EMBL" id="JAJNNZ010000014">
    <property type="protein sequence ID" value="MCJ2378197.1"/>
    <property type="molecule type" value="Genomic_DNA"/>
</dbReference>
<dbReference type="AlphaFoldDB" id="A0A9X1WC39"/>
<comment type="caution">
    <text evidence="1">The sequence shown here is derived from an EMBL/GenBank/DDBJ whole genome shotgun (WGS) entry which is preliminary data.</text>
</comment>
<organism evidence="1 2">
    <name type="scientific">Vibrio gelatinilyticus</name>
    <dbReference type="NCBI Taxonomy" id="2893468"/>
    <lineage>
        <taxon>Bacteria</taxon>
        <taxon>Pseudomonadati</taxon>
        <taxon>Pseudomonadota</taxon>
        <taxon>Gammaproteobacteria</taxon>
        <taxon>Vibrionales</taxon>
        <taxon>Vibrionaceae</taxon>
        <taxon>Vibrio</taxon>
    </lineage>
</organism>
<dbReference type="RefSeq" id="WP_244358436.1">
    <property type="nucleotide sequence ID" value="NZ_JAJNNZ010000014.1"/>
</dbReference>
<name>A0A9X1WC39_9VIBR</name>
<dbReference type="Proteomes" id="UP001139488">
    <property type="component" value="Unassembled WGS sequence"/>
</dbReference>
<reference evidence="1" key="1">
    <citation type="submission" date="2021-11" db="EMBL/GenBank/DDBJ databases">
        <title>Vibrio ZSDE26 sp. nov. and Vibrio ZSDZ34 sp. nov., isolated from coastal seawater in Qingdao.</title>
        <authorList>
            <person name="Zhang P."/>
        </authorList>
    </citation>
    <scope>NUCLEOTIDE SEQUENCE</scope>
    <source>
        <strain evidence="1">ZSDZ34</strain>
    </source>
</reference>
<keyword evidence="2" id="KW-1185">Reference proteome</keyword>
<accession>A0A9X1WC39</accession>
<protein>
    <submittedName>
        <fullName evidence="1">Uncharacterized protein</fullName>
    </submittedName>
</protein>
<proteinExistence type="predicted"/>